<proteinExistence type="predicted"/>
<dbReference type="eggNOG" id="arCOG06823">
    <property type="taxonomic scope" value="Archaea"/>
</dbReference>
<dbReference type="AlphaFoldDB" id="U1PMV5"/>
<evidence type="ECO:0000313" key="2">
    <source>
        <dbReference type="Proteomes" id="UP000030710"/>
    </source>
</evidence>
<organism evidence="1 2">
    <name type="scientific">Haloquadratum walsbyi J07HQW2</name>
    <dbReference type="NCBI Taxonomy" id="1238425"/>
    <lineage>
        <taxon>Archaea</taxon>
        <taxon>Methanobacteriati</taxon>
        <taxon>Methanobacteriota</taxon>
        <taxon>Stenosarchaea group</taxon>
        <taxon>Halobacteria</taxon>
        <taxon>Halobacteriales</taxon>
        <taxon>Haloferacaceae</taxon>
        <taxon>Haloquadratum</taxon>
    </lineage>
</organism>
<dbReference type="EMBL" id="KE356561">
    <property type="protein sequence ID" value="ERG93576.1"/>
    <property type="molecule type" value="Genomic_DNA"/>
</dbReference>
<dbReference type="HOGENOM" id="CLU_2019913_0_0_2"/>
<protein>
    <submittedName>
        <fullName evidence="1">Uncharacterized protein</fullName>
    </submittedName>
</protein>
<evidence type="ECO:0000313" key="1">
    <source>
        <dbReference type="EMBL" id="ERG93576.1"/>
    </source>
</evidence>
<sequence length="123" mass="13129">YRAVLCDPVVDQVIAKANTQRATEANRYAVLVTSTEIQSVSLIIQHTAGPADETIELSVNSKTLSGMERNVSESSLVAPADVPETFSIAAYETSASRVAPYSSRGQQGIDVTGYTNIDIEHGL</sequence>
<reference evidence="1 2" key="1">
    <citation type="journal article" date="2013" name="PLoS ONE">
        <title>Assembly-driven community genomics of a hypersaline microbial ecosystem.</title>
        <authorList>
            <person name="Podell S."/>
            <person name="Ugalde J.A."/>
            <person name="Narasingarao P."/>
            <person name="Banfield J.F."/>
            <person name="Heidelberg K.B."/>
            <person name="Allen E.E."/>
        </authorList>
    </citation>
    <scope>NUCLEOTIDE SEQUENCE [LARGE SCALE GENOMIC DNA]</scope>
    <source>
        <strain evidence="2">J07HQW2</strain>
    </source>
</reference>
<name>U1PMV5_9EURY</name>
<gene>
    <name evidence="1" type="ORF">J07HQW2_00008</name>
</gene>
<dbReference type="Proteomes" id="UP000030710">
    <property type="component" value="Unassembled WGS sequence"/>
</dbReference>
<accession>U1PMV5</accession>
<feature type="non-terminal residue" evidence="1">
    <location>
        <position position="1"/>
    </location>
</feature>